<evidence type="ECO:0000256" key="1">
    <source>
        <dbReference type="ARBA" id="ARBA00001913"/>
    </source>
</evidence>
<evidence type="ECO:0000256" key="2">
    <source>
        <dbReference type="ARBA" id="ARBA00001946"/>
    </source>
</evidence>
<dbReference type="Pfam" id="PF01557">
    <property type="entry name" value="FAA_hydrolase"/>
    <property type="match status" value="1"/>
</dbReference>
<dbReference type="InterPro" id="IPR005959">
    <property type="entry name" value="Fumarylacetoacetase"/>
</dbReference>
<sequence>MKKQQAKPLKSWVQVPNSSDFTIHNLPFGVFKNKRLTPRIGMAIGDKIVDLHVLYLEGFFSSIHLPEEVFLQDSLNTFIALGKPITRKVREIVQELLLEENSALKDHRARGKVMINRKEAVMLMPVKVGDYTDFYSSKEHATNVGTMFRDPENALLPNWKHLPVGYHGRASSIVPSGTPIHRPKGQFKAPDADKPSFGPSKRLDFELEMAFITGKSTKMGGSIKTEEAEDYIFGFVLFNDWSARDIQAWEYVPLGPFLGKSFASSISPWVVTIEALEPFRTTSPKPEEPLLPYLQCKMDHGFDIDLEVYIQPKAEKETRVCRSNYKYLYWNIAQQLAHQTVNGCNINVGDMYASGTISGPEENSFGSMLELAWKGTRPLRLDCGAERSFIEDGDTVKMRGYAEKDGVRVGFGEVCTEVVPSNGKG</sequence>
<comment type="caution">
    <text evidence="13">The sequence shown here is derived from an EMBL/GenBank/DDBJ whole genome shotgun (WGS) entry which is preliminary data.</text>
</comment>
<accession>A0ABQ1V3N0</accession>
<dbReference type="SUPFAM" id="SSF63433">
    <property type="entry name" value="Fumarylacetoacetate hydrolase, FAH, N-terminal domain"/>
    <property type="match status" value="1"/>
</dbReference>
<keyword evidence="9" id="KW-0828">Tyrosine catabolism</keyword>
<dbReference type="PANTHER" id="PTHR43069">
    <property type="entry name" value="FUMARYLACETOACETASE"/>
    <property type="match status" value="1"/>
</dbReference>
<keyword evidence="6" id="KW-0378">Hydrolase</keyword>
<comment type="pathway">
    <text evidence="3">Amino-acid degradation; L-phenylalanine degradation; acetoacetate and fumarate from L-phenylalanine: step 6/6.</text>
</comment>
<keyword evidence="14" id="KW-1185">Reference proteome</keyword>
<evidence type="ECO:0000313" key="13">
    <source>
        <dbReference type="EMBL" id="GGF37470.1"/>
    </source>
</evidence>
<comment type="cofactor">
    <cofactor evidence="2">
        <name>Mg(2+)</name>
        <dbReference type="ChEBI" id="CHEBI:18420"/>
    </cofactor>
</comment>
<name>A0ABQ1V3N0_9BACT</name>
<evidence type="ECO:0000256" key="4">
    <source>
        <dbReference type="ARBA" id="ARBA00012094"/>
    </source>
</evidence>
<dbReference type="Proteomes" id="UP000647339">
    <property type="component" value="Unassembled WGS sequence"/>
</dbReference>
<dbReference type="RefSeq" id="WP_187328846.1">
    <property type="nucleotide sequence ID" value="NZ_BMIU01000013.1"/>
</dbReference>
<keyword evidence="7" id="KW-0106">Calcium</keyword>
<dbReference type="InterPro" id="IPR036462">
    <property type="entry name" value="Fumarylacetoacetase_N_sf"/>
</dbReference>
<evidence type="ECO:0000313" key="14">
    <source>
        <dbReference type="Proteomes" id="UP000647339"/>
    </source>
</evidence>
<dbReference type="EMBL" id="BMIU01000013">
    <property type="protein sequence ID" value="GGF37470.1"/>
    <property type="molecule type" value="Genomic_DNA"/>
</dbReference>
<evidence type="ECO:0000256" key="9">
    <source>
        <dbReference type="ARBA" id="ARBA00022878"/>
    </source>
</evidence>
<dbReference type="SUPFAM" id="SSF56529">
    <property type="entry name" value="FAH"/>
    <property type="match status" value="1"/>
</dbReference>
<evidence type="ECO:0000256" key="7">
    <source>
        <dbReference type="ARBA" id="ARBA00022837"/>
    </source>
</evidence>
<evidence type="ECO:0000256" key="10">
    <source>
        <dbReference type="ARBA" id="ARBA00023232"/>
    </source>
</evidence>
<evidence type="ECO:0000259" key="12">
    <source>
        <dbReference type="Pfam" id="PF09298"/>
    </source>
</evidence>
<evidence type="ECO:0000256" key="6">
    <source>
        <dbReference type="ARBA" id="ARBA00022801"/>
    </source>
</evidence>
<evidence type="ECO:0000256" key="3">
    <source>
        <dbReference type="ARBA" id="ARBA00004782"/>
    </source>
</evidence>
<proteinExistence type="predicted"/>
<dbReference type="InterPro" id="IPR011234">
    <property type="entry name" value="Fumarylacetoacetase-like_C"/>
</dbReference>
<reference evidence="14" key="1">
    <citation type="journal article" date="2019" name="Int. J. Syst. Evol. Microbiol.">
        <title>The Global Catalogue of Microorganisms (GCM) 10K type strain sequencing project: providing services to taxonomists for standard genome sequencing and annotation.</title>
        <authorList>
            <consortium name="The Broad Institute Genomics Platform"/>
            <consortium name="The Broad Institute Genome Sequencing Center for Infectious Disease"/>
            <person name="Wu L."/>
            <person name="Ma J."/>
        </authorList>
    </citation>
    <scope>NUCLEOTIDE SEQUENCE [LARGE SCALE GENOMIC DNA]</scope>
    <source>
        <strain evidence="14">CGMCC 1.15407</strain>
    </source>
</reference>
<dbReference type="NCBIfam" id="TIGR01266">
    <property type="entry name" value="fum_ac_acetase"/>
    <property type="match status" value="1"/>
</dbReference>
<dbReference type="Gene3D" id="2.30.30.230">
    <property type="entry name" value="Fumarylacetoacetase, N-terminal domain"/>
    <property type="match status" value="1"/>
</dbReference>
<evidence type="ECO:0000256" key="5">
    <source>
        <dbReference type="ARBA" id="ARBA00022723"/>
    </source>
</evidence>
<feature type="domain" description="Fumarylacetoacetase-like C-terminal" evidence="11">
    <location>
        <begin position="132"/>
        <end position="418"/>
    </location>
</feature>
<dbReference type="InterPro" id="IPR036663">
    <property type="entry name" value="Fumarylacetoacetase_C_sf"/>
</dbReference>
<evidence type="ECO:0000259" key="11">
    <source>
        <dbReference type="Pfam" id="PF01557"/>
    </source>
</evidence>
<dbReference type="InterPro" id="IPR015377">
    <property type="entry name" value="Fumarylacetoacetase_N"/>
</dbReference>
<dbReference type="EC" id="3.7.1.2" evidence="4"/>
<evidence type="ECO:0000256" key="8">
    <source>
        <dbReference type="ARBA" id="ARBA00022842"/>
    </source>
</evidence>
<feature type="domain" description="Fumarylacetoacetase N-terminal" evidence="12">
    <location>
        <begin position="24"/>
        <end position="125"/>
    </location>
</feature>
<comment type="cofactor">
    <cofactor evidence="1">
        <name>Ca(2+)</name>
        <dbReference type="ChEBI" id="CHEBI:29108"/>
    </cofactor>
</comment>
<dbReference type="Gene3D" id="3.90.850.10">
    <property type="entry name" value="Fumarylacetoacetase-like, C-terminal domain"/>
    <property type="match status" value="1"/>
</dbReference>
<dbReference type="Pfam" id="PF09298">
    <property type="entry name" value="FAA_hydrolase_N"/>
    <property type="match status" value="1"/>
</dbReference>
<gene>
    <name evidence="13" type="primary">fahA</name>
    <name evidence="13" type="ORF">GCM10011339_27530</name>
</gene>
<dbReference type="PANTHER" id="PTHR43069:SF2">
    <property type="entry name" value="FUMARYLACETOACETASE"/>
    <property type="match status" value="1"/>
</dbReference>
<keyword evidence="5" id="KW-0479">Metal-binding</keyword>
<keyword evidence="10" id="KW-0585">Phenylalanine catabolism</keyword>
<keyword evidence="8" id="KW-0460">Magnesium</keyword>
<protein>
    <recommendedName>
        <fullName evidence="4">fumarylacetoacetase</fullName>
        <ecNumber evidence="4">3.7.1.2</ecNumber>
    </recommendedName>
</protein>
<organism evidence="13 14">
    <name type="scientific">Echinicola rosea</name>
    <dbReference type="NCBI Taxonomy" id="1807691"/>
    <lineage>
        <taxon>Bacteria</taxon>
        <taxon>Pseudomonadati</taxon>
        <taxon>Bacteroidota</taxon>
        <taxon>Cytophagia</taxon>
        <taxon>Cytophagales</taxon>
        <taxon>Cyclobacteriaceae</taxon>
        <taxon>Echinicola</taxon>
    </lineage>
</organism>